<keyword evidence="2" id="KW-1185">Reference proteome</keyword>
<dbReference type="Proteomes" id="UP000198538">
    <property type="component" value="Unassembled WGS sequence"/>
</dbReference>
<reference evidence="2" key="1">
    <citation type="submission" date="2016-10" db="EMBL/GenBank/DDBJ databases">
        <authorList>
            <person name="Varghese N."/>
            <person name="Submissions S."/>
        </authorList>
    </citation>
    <scope>NUCLEOTIDE SEQUENCE [LARGE SCALE GENOMIC DNA]</scope>
    <source>
        <strain evidence="2">BL9</strain>
    </source>
</reference>
<dbReference type="AlphaFoldDB" id="A0A1G5JGK3"/>
<dbReference type="STRING" id="582692.SAMN05720606_11138"/>
<dbReference type="Gene3D" id="1.10.340.20">
    <property type="entry name" value="Apc36109-like domain"/>
    <property type="match status" value="1"/>
</dbReference>
<accession>A0A1G5JGK3</accession>
<gene>
    <name evidence="1" type="ORF">SAMN05720606_11138</name>
</gene>
<dbReference type="SUPFAM" id="SSF116922">
    <property type="entry name" value="YugE-like"/>
    <property type="match status" value="1"/>
</dbReference>
<evidence type="ECO:0008006" key="3">
    <source>
        <dbReference type="Google" id="ProtNLM"/>
    </source>
</evidence>
<dbReference type="EMBL" id="FMVM01000011">
    <property type="protein sequence ID" value="SCY87503.1"/>
    <property type="molecule type" value="Genomic_DNA"/>
</dbReference>
<dbReference type="RefSeq" id="WP_090921854.1">
    <property type="nucleotide sequence ID" value="NZ_FMVM01000011.1"/>
</dbReference>
<evidence type="ECO:0000313" key="2">
    <source>
        <dbReference type="Proteomes" id="UP000198538"/>
    </source>
</evidence>
<evidence type="ECO:0000313" key="1">
    <source>
        <dbReference type="EMBL" id="SCY87503.1"/>
    </source>
</evidence>
<protein>
    <recommendedName>
        <fullName evidence="3">DUF1871 domain-containing protein</fullName>
    </recommendedName>
</protein>
<name>A0A1G5JGK3_9BACL</name>
<sequence length="86" mass="9596">MKTEEILTRIINAWDPLALLAGGAPSNEYDIEIKVICKQVNAATNETQIAQIIYTTFREKTGIELNLLSCLKCAFIVVQEIKGNQQ</sequence>
<dbReference type="InterPro" id="IPR023162">
    <property type="entry name" value="Apc36109-like_dom_sf"/>
</dbReference>
<organism evidence="1 2">
    <name type="scientific">Paenibacillus polysaccharolyticus</name>
    <dbReference type="NCBI Taxonomy" id="582692"/>
    <lineage>
        <taxon>Bacteria</taxon>
        <taxon>Bacillati</taxon>
        <taxon>Bacillota</taxon>
        <taxon>Bacilli</taxon>
        <taxon>Bacillales</taxon>
        <taxon>Paenibacillaceae</taxon>
        <taxon>Paenibacillus</taxon>
    </lineage>
</organism>
<proteinExistence type="predicted"/>